<feature type="region of interest" description="Disordered" evidence="1">
    <location>
        <begin position="337"/>
        <end position="603"/>
    </location>
</feature>
<comment type="caution">
    <text evidence="2">The sequence shown here is derived from an EMBL/GenBank/DDBJ whole genome shotgun (WGS) entry which is preliminary data.</text>
</comment>
<evidence type="ECO:0000256" key="1">
    <source>
        <dbReference type="SAM" id="MobiDB-lite"/>
    </source>
</evidence>
<name>A0A919PVU9_9ACTN</name>
<dbReference type="EMBL" id="BONQ01000117">
    <property type="protein sequence ID" value="GIG49325.1"/>
    <property type="molecule type" value="Genomic_DNA"/>
</dbReference>
<sequence>MIGPVGSALPVGREVLIPRQLSVAIDEGGIRTASGMLPALLYTTEGLERHGQREMVFAVIRTGAPAPGYPLTMARTVHQLAAEGRLVEAGDVSVFGQPGIDIDGRVTGFVYAAAPEDIPSTVRFERPPLVALPLLAGETAVVQRFGHARVLSLLGAQERYYPHPWWFRPGRAPVVDDAEFRAATMLSKAPAYNLPFLRVVHIGDRLELTITAGDATSYIGGADEELEAFEEALREADDVCAFLPGLADVPQTYVWAPGQQGPAAIVAPGGERSTRIGCNFLLLVRGTAEPTARQVEDGFAVLLTGAMYARLRQAVEAGRPIEIGLPAGAVSTLALRLDPRPGPATRPLQAVRQGPGARSEPTPTNGHADGSGDADGHRDDLRRDGHRDGHPEGHLDGHGGLPAGGVRSVEGGRRAPGSGDGGGGDRNSGDRNSGDTAGIGAMADGRSPSGAASRSSDTERIPAARRPEDANQNGGLVGDEGRTPDPNSTPDAGRSVEPGGSADAGLPVDPDQSTRIGRSGAAVHPPGPGSLRDGTRSAHPGGTHPASGSAYPGGTHPDAGSGHSGAASVRPSTERYRTGELTIYHPPQADDTDRSSRGADGRALRHVDRGRIVLLTSEEQLRRATTAAELGDFIDRTRGIVDRAFTGVRHGTEELMVEFHLGPSRPVAVRIMARPEAPPRELQVVLERQLLALRPPTIRYTEVAFQLHLQLYR</sequence>
<feature type="compositionally biased region" description="Basic and acidic residues" evidence="1">
    <location>
        <begin position="374"/>
        <end position="397"/>
    </location>
</feature>
<feature type="compositionally biased region" description="Basic and acidic residues" evidence="1">
    <location>
        <begin position="591"/>
        <end position="603"/>
    </location>
</feature>
<reference evidence="2" key="1">
    <citation type="submission" date="2021-01" db="EMBL/GenBank/DDBJ databases">
        <title>Whole genome shotgun sequence of Dactylosporangium siamense NBRC 106093.</title>
        <authorList>
            <person name="Komaki H."/>
            <person name="Tamura T."/>
        </authorList>
    </citation>
    <scope>NUCLEOTIDE SEQUENCE</scope>
    <source>
        <strain evidence="2">NBRC 106093</strain>
    </source>
</reference>
<protein>
    <submittedName>
        <fullName evidence="2">Uncharacterized protein</fullName>
    </submittedName>
</protein>
<gene>
    <name evidence="2" type="ORF">Dsi01nite_073660</name>
</gene>
<feature type="compositionally biased region" description="Low complexity" evidence="1">
    <location>
        <begin position="444"/>
        <end position="455"/>
    </location>
</feature>
<organism evidence="2 3">
    <name type="scientific">Dactylosporangium siamense</name>
    <dbReference type="NCBI Taxonomy" id="685454"/>
    <lineage>
        <taxon>Bacteria</taxon>
        <taxon>Bacillati</taxon>
        <taxon>Actinomycetota</taxon>
        <taxon>Actinomycetes</taxon>
        <taxon>Micromonosporales</taxon>
        <taxon>Micromonosporaceae</taxon>
        <taxon>Dactylosporangium</taxon>
    </lineage>
</organism>
<proteinExistence type="predicted"/>
<keyword evidence="3" id="KW-1185">Reference proteome</keyword>
<dbReference type="AlphaFoldDB" id="A0A919PVU9"/>
<dbReference type="Proteomes" id="UP000660611">
    <property type="component" value="Unassembled WGS sequence"/>
</dbReference>
<evidence type="ECO:0000313" key="2">
    <source>
        <dbReference type="EMBL" id="GIG49325.1"/>
    </source>
</evidence>
<evidence type="ECO:0000313" key="3">
    <source>
        <dbReference type="Proteomes" id="UP000660611"/>
    </source>
</evidence>
<accession>A0A919PVU9</accession>
<feature type="compositionally biased region" description="Basic and acidic residues" evidence="1">
    <location>
        <begin position="456"/>
        <end position="469"/>
    </location>
</feature>